<keyword evidence="2" id="KW-0472">Membrane</keyword>
<evidence type="ECO:0000313" key="3">
    <source>
        <dbReference type="EMBL" id="VDM88426.1"/>
    </source>
</evidence>
<evidence type="ECO:0000313" key="4">
    <source>
        <dbReference type="Proteomes" id="UP000269998"/>
    </source>
</evidence>
<feature type="transmembrane region" description="Helical" evidence="2">
    <location>
        <begin position="35"/>
        <end position="65"/>
    </location>
</feature>
<evidence type="ECO:0000256" key="1">
    <source>
        <dbReference type="SAM" id="MobiDB-lite"/>
    </source>
</evidence>
<dbReference type="EMBL" id="LR130759">
    <property type="protein sequence ID" value="VDM88426.1"/>
    <property type="molecule type" value="Genomic_DNA"/>
</dbReference>
<dbReference type="OrthoDB" id="4829830at2"/>
<keyword evidence="2" id="KW-0812">Transmembrane</keyword>
<keyword evidence="4" id="KW-1185">Reference proteome</keyword>
<reference evidence="4" key="1">
    <citation type="submission" date="2018-02" db="EMBL/GenBank/DDBJ databases">
        <authorList>
            <person name="Seth-Smith MB H."/>
            <person name="Seth-Smith H."/>
        </authorList>
    </citation>
    <scope>NUCLEOTIDE SEQUENCE [LARGE SCALE GENOMIC DNA]</scope>
</reference>
<feature type="compositionally biased region" description="Polar residues" evidence="1">
    <location>
        <begin position="144"/>
        <end position="153"/>
    </location>
</feature>
<protein>
    <submittedName>
        <fullName evidence="3">Putative integral membrane protein</fullName>
    </submittedName>
</protein>
<dbReference type="AlphaFoldDB" id="A0A3S4CV44"/>
<dbReference type="RefSeq" id="WP_158016435.1">
    <property type="nucleotide sequence ID" value="NZ_CBCSKE010000022.1"/>
</dbReference>
<feature type="transmembrane region" description="Helical" evidence="2">
    <location>
        <begin position="105"/>
        <end position="132"/>
    </location>
</feature>
<keyword evidence="2" id="KW-1133">Transmembrane helix</keyword>
<dbReference type="Proteomes" id="UP000269998">
    <property type="component" value="Chromosome"/>
</dbReference>
<gene>
    <name evidence="3" type="ORF">MB901379_01988</name>
</gene>
<proteinExistence type="predicted"/>
<sequence>MAIYAQAAFLSGSLDIADGKPVTVASFFKPRDLSMAILAALLVAILTGAASTILFFPGLILAVLLRFTMPLVIDRSFSATQALGSSVSAAWAHIGGALLAWLLQIAVIIVGALACGVGLLIAVPVATLILTYTYRKLPADRSLSSPGRVTNSGLPPCRRGRNTPNTPVRAPPRHFC</sequence>
<feature type="region of interest" description="Disordered" evidence="1">
    <location>
        <begin position="144"/>
        <end position="176"/>
    </location>
</feature>
<organism evidence="3 4">
    <name type="scientific">Mycobacterium basiliense</name>
    <dbReference type="NCBI Taxonomy" id="2094119"/>
    <lineage>
        <taxon>Bacteria</taxon>
        <taxon>Bacillati</taxon>
        <taxon>Actinomycetota</taxon>
        <taxon>Actinomycetes</taxon>
        <taxon>Mycobacteriales</taxon>
        <taxon>Mycobacteriaceae</taxon>
        <taxon>Mycobacterium</taxon>
    </lineage>
</organism>
<feature type="transmembrane region" description="Helical" evidence="2">
    <location>
        <begin position="77"/>
        <end position="99"/>
    </location>
</feature>
<accession>A0A3S4CV44</accession>
<dbReference type="KEGG" id="mbai:MB901379_01988"/>
<name>A0A3S4CV44_9MYCO</name>
<evidence type="ECO:0000256" key="2">
    <source>
        <dbReference type="SAM" id="Phobius"/>
    </source>
</evidence>